<evidence type="ECO:0000256" key="7">
    <source>
        <dbReference type="ARBA" id="ARBA00023136"/>
    </source>
</evidence>
<feature type="transmembrane region" description="Helical" evidence="8">
    <location>
        <begin position="126"/>
        <end position="145"/>
    </location>
</feature>
<sequence length="517" mass="56055">MESRKHFLKLFGWVALVNILARLLGFVREMILAYYFGASAATDAFLLAYTIPNFLYLVVGGALTTAIIPYLVGDVEPQERWDKANALVNQLLFGFTLLLVCGELWPLTFISWLSPEAPAATLAEGARLYQIMLPAAFFLMAGSIFTGMLNAHRRFQLAAVAYLSLNLAVILFLLAGARPVGIAAAAWGVLAGAVSFAFLQAVQLYRIGYRYRLRMSHPGTSRIFLVSVPIALGGAVMPLYALVSRFFAGGLPEGSIAAFNYGMLLMQLPLTVLVGTFANLLFPGIAEDARGGQYSRMADTFIRGTRMAILSLVPLAAYLSAFASEIVQMLLGYGAFTAGDAVRTASALAVLAWGLPFHALNLFWLRFFYSLEDNWRPVLASLAVVLLLNGLLSWFLRPAFGLNGLAAAVSVTGLLNSVWLWGLIQSKLPLREHARTILILLLQVALPTGAATAISLGIKSWLAAQTGFWFHLPAPGAACLHLFAGGVSGLAVLLIGYRLLRVKELAIIRRYLPGTHR</sequence>
<comment type="subcellular location">
    <subcellularLocation>
        <location evidence="1">Cell membrane</location>
        <topology evidence="1">Multi-pass membrane protein</topology>
    </subcellularLocation>
</comment>
<feature type="transmembrane region" description="Helical" evidence="8">
    <location>
        <begin position="54"/>
        <end position="72"/>
    </location>
</feature>
<evidence type="ECO:0000256" key="4">
    <source>
        <dbReference type="ARBA" id="ARBA00022960"/>
    </source>
</evidence>
<gene>
    <name evidence="9" type="ORF">BAA01_04270</name>
</gene>
<evidence type="ECO:0000313" key="10">
    <source>
        <dbReference type="Proteomes" id="UP000196475"/>
    </source>
</evidence>
<feature type="transmembrane region" description="Helical" evidence="8">
    <location>
        <begin position="182"/>
        <end position="202"/>
    </location>
</feature>
<feature type="transmembrane region" description="Helical" evidence="8">
    <location>
        <begin position="436"/>
        <end position="458"/>
    </location>
</feature>
<feature type="transmembrane region" description="Helical" evidence="8">
    <location>
        <begin position="263"/>
        <end position="286"/>
    </location>
</feature>
<dbReference type="PANTHER" id="PTHR47019:SF1">
    <property type="entry name" value="LIPID II FLIPPASE MURJ"/>
    <property type="match status" value="1"/>
</dbReference>
<protein>
    <submittedName>
        <fullName evidence="9">Murein biosynthesis integral membrane protein MurJ</fullName>
    </submittedName>
</protein>
<keyword evidence="2" id="KW-1003">Cell membrane</keyword>
<comment type="caution">
    <text evidence="9">The sequence shown here is derived from an EMBL/GenBank/DDBJ whole genome shotgun (WGS) entry which is preliminary data.</text>
</comment>
<dbReference type="PANTHER" id="PTHR47019">
    <property type="entry name" value="LIPID II FLIPPASE MURJ"/>
    <property type="match status" value="1"/>
</dbReference>
<keyword evidence="5" id="KW-0573">Peptidoglycan synthesis</keyword>
<keyword evidence="6 8" id="KW-1133">Transmembrane helix</keyword>
<name>A0A1Y3PAB3_9BACI</name>
<dbReference type="PRINTS" id="PR01806">
    <property type="entry name" value="VIRFACTRMVIN"/>
</dbReference>
<evidence type="ECO:0000256" key="1">
    <source>
        <dbReference type="ARBA" id="ARBA00004651"/>
    </source>
</evidence>
<evidence type="ECO:0000313" key="9">
    <source>
        <dbReference type="EMBL" id="OUM84154.1"/>
    </source>
</evidence>
<feature type="transmembrane region" description="Helical" evidence="8">
    <location>
        <begin position="377"/>
        <end position="396"/>
    </location>
</feature>
<evidence type="ECO:0000256" key="2">
    <source>
        <dbReference type="ARBA" id="ARBA00022475"/>
    </source>
</evidence>
<keyword evidence="7 8" id="KW-0472">Membrane</keyword>
<dbReference type="Proteomes" id="UP000196475">
    <property type="component" value="Unassembled WGS sequence"/>
</dbReference>
<dbReference type="GO" id="GO:0005886">
    <property type="term" value="C:plasma membrane"/>
    <property type="evidence" value="ECO:0007669"/>
    <property type="project" value="UniProtKB-SubCell"/>
</dbReference>
<evidence type="ECO:0000256" key="6">
    <source>
        <dbReference type="ARBA" id="ARBA00022989"/>
    </source>
</evidence>
<feature type="transmembrane region" description="Helical" evidence="8">
    <location>
        <begin position="92"/>
        <end position="114"/>
    </location>
</feature>
<evidence type="ECO:0000256" key="3">
    <source>
        <dbReference type="ARBA" id="ARBA00022692"/>
    </source>
</evidence>
<feature type="transmembrane region" description="Helical" evidence="8">
    <location>
        <begin position="157"/>
        <end position="176"/>
    </location>
</feature>
<dbReference type="GO" id="GO:0009252">
    <property type="term" value="P:peptidoglycan biosynthetic process"/>
    <property type="evidence" value="ECO:0007669"/>
    <property type="project" value="UniProtKB-KW"/>
</dbReference>
<dbReference type="GO" id="GO:0008360">
    <property type="term" value="P:regulation of cell shape"/>
    <property type="evidence" value="ECO:0007669"/>
    <property type="project" value="UniProtKB-KW"/>
</dbReference>
<dbReference type="GO" id="GO:0034204">
    <property type="term" value="P:lipid translocation"/>
    <property type="evidence" value="ECO:0007669"/>
    <property type="project" value="TreeGrafter"/>
</dbReference>
<keyword evidence="3 8" id="KW-0812">Transmembrane</keyword>
<feature type="transmembrane region" description="Helical" evidence="8">
    <location>
        <begin position="223"/>
        <end position="243"/>
    </location>
</feature>
<accession>A0A1Y3PAB3</accession>
<dbReference type="InterPro" id="IPR051050">
    <property type="entry name" value="Lipid_II_flippase_MurJ/MviN"/>
</dbReference>
<feature type="transmembrane region" description="Helical" evidence="8">
    <location>
        <begin position="345"/>
        <end position="365"/>
    </location>
</feature>
<dbReference type="EMBL" id="LZRT01000142">
    <property type="protein sequence ID" value="OUM84154.1"/>
    <property type="molecule type" value="Genomic_DNA"/>
</dbReference>
<feature type="transmembrane region" description="Helical" evidence="8">
    <location>
        <begin position="6"/>
        <end position="24"/>
    </location>
</feature>
<dbReference type="GO" id="GO:0015648">
    <property type="term" value="F:lipid-linked peptidoglycan transporter activity"/>
    <property type="evidence" value="ECO:0007669"/>
    <property type="project" value="TreeGrafter"/>
</dbReference>
<dbReference type="AlphaFoldDB" id="A0A1Y3PAB3"/>
<dbReference type="CDD" id="cd13123">
    <property type="entry name" value="MATE_MurJ_like"/>
    <property type="match status" value="1"/>
</dbReference>
<evidence type="ECO:0000256" key="8">
    <source>
        <dbReference type="SAM" id="Phobius"/>
    </source>
</evidence>
<dbReference type="NCBIfam" id="TIGR01695">
    <property type="entry name" value="murJ_mviN"/>
    <property type="match status" value="1"/>
</dbReference>
<keyword evidence="4" id="KW-0133">Cell shape</keyword>
<feature type="transmembrane region" description="Helical" evidence="8">
    <location>
        <begin position="402"/>
        <end position="424"/>
    </location>
</feature>
<reference evidence="10" key="1">
    <citation type="submission" date="2016-06" db="EMBL/GenBank/DDBJ databases">
        <authorList>
            <person name="Nascimento L."/>
            <person name="Pereira R.V."/>
            <person name="Martins L.F."/>
            <person name="Quaggio R.B."/>
            <person name="Silva A.M."/>
            <person name="Setubal J.C."/>
        </authorList>
    </citation>
    <scope>NUCLEOTIDE SEQUENCE [LARGE SCALE GENOMIC DNA]</scope>
</reference>
<feature type="transmembrane region" description="Helical" evidence="8">
    <location>
        <begin position="478"/>
        <end position="500"/>
    </location>
</feature>
<dbReference type="InterPro" id="IPR004268">
    <property type="entry name" value="MurJ"/>
</dbReference>
<organism evidence="9 10">
    <name type="scientific">Bacillus thermozeamaize</name>
    <dbReference type="NCBI Taxonomy" id="230954"/>
    <lineage>
        <taxon>Bacteria</taxon>
        <taxon>Bacillati</taxon>
        <taxon>Bacillota</taxon>
        <taxon>Bacilli</taxon>
        <taxon>Bacillales</taxon>
        <taxon>Bacillaceae</taxon>
        <taxon>Bacillus</taxon>
    </lineage>
</organism>
<feature type="transmembrane region" description="Helical" evidence="8">
    <location>
        <begin position="307"/>
        <end position="333"/>
    </location>
</feature>
<proteinExistence type="predicted"/>
<dbReference type="Pfam" id="PF03023">
    <property type="entry name" value="MurJ"/>
    <property type="match status" value="1"/>
</dbReference>
<evidence type="ECO:0000256" key="5">
    <source>
        <dbReference type="ARBA" id="ARBA00022984"/>
    </source>
</evidence>